<dbReference type="PANTHER" id="PTHR47359:SF3">
    <property type="entry name" value="NLP_P60 DOMAIN-CONTAINING PROTEIN-RELATED"/>
    <property type="match status" value="1"/>
</dbReference>
<evidence type="ECO:0000256" key="4">
    <source>
        <dbReference type="ARBA" id="ARBA00022807"/>
    </source>
</evidence>
<dbReference type="Gene3D" id="3.90.1720.10">
    <property type="entry name" value="endopeptidase domain like (from Nostoc punctiforme)"/>
    <property type="match status" value="1"/>
</dbReference>
<accession>A0A3M2MB63</accession>
<proteinExistence type="inferred from homology"/>
<evidence type="ECO:0000256" key="1">
    <source>
        <dbReference type="ARBA" id="ARBA00007074"/>
    </source>
</evidence>
<dbReference type="InterPro" id="IPR051794">
    <property type="entry name" value="PG_Endopeptidase_C40"/>
</dbReference>
<dbReference type="SUPFAM" id="SSF54001">
    <property type="entry name" value="Cysteine proteinases"/>
    <property type="match status" value="1"/>
</dbReference>
<dbReference type="PROSITE" id="PS51935">
    <property type="entry name" value="NLPC_P60"/>
    <property type="match status" value="1"/>
</dbReference>
<keyword evidence="8" id="KW-1185">Reference proteome</keyword>
<dbReference type="PANTHER" id="PTHR47359">
    <property type="entry name" value="PEPTIDOGLYCAN DL-ENDOPEPTIDASE CWLO"/>
    <property type="match status" value="1"/>
</dbReference>
<dbReference type="AlphaFoldDB" id="A0A3M2MB63"/>
<comment type="similarity">
    <text evidence="1">Belongs to the peptidase C40 family.</text>
</comment>
<sequence length="354" mass="36782">MKKTALGVGLVMATSPVMVALAAAVAVGGGAPAAAGCLAPDWLAAGIPADAREVAALIQDRHEVLLDEEQIASAAQILAAGGDLGVPARGQIIALATAMQESSLRNLEYGDRDSLGLFQQRSSQGWGSAQEIQDPTYASTRFYRALLEVAGWQEMPLAVAAQRVQRSAYPDAYARWESLAVDLHAALVPTAADDALANCATPSGVLLEIPAGELPAGYQIPAGVPGEVAVAIHWALAQLGTPYQWGGTCTAPRGPDPMGRCDCSSLMQAAYRAAGVSISRTTYTQIHDGQPVAEADIRPGDLVLTGLGPDGPDHVGMALGQGLVVHAPRTGDVVKVSRLQDWAGQISYIRRIVP</sequence>
<evidence type="ECO:0000313" key="8">
    <source>
        <dbReference type="Proteomes" id="UP000278673"/>
    </source>
</evidence>
<name>A0A3M2MB63_9ACTN</name>
<dbReference type="RefSeq" id="WP_122181742.1">
    <property type="nucleotide sequence ID" value="NZ_RFFJ01000001.1"/>
</dbReference>
<dbReference type="GO" id="GO:0008234">
    <property type="term" value="F:cysteine-type peptidase activity"/>
    <property type="evidence" value="ECO:0007669"/>
    <property type="project" value="UniProtKB-KW"/>
</dbReference>
<feature type="domain" description="NlpC/P60" evidence="6">
    <location>
        <begin position="225"/>
        <end position="353"/>
    </location>
</feature>
<dbReference type="InterPro" id="IPR000064">
    <property type="entry name" value="NLP_P60_dom"/>
</dbReference>
<evidence type="ECO:0000256" key="5">
    <source>
        <dbReference type="SAM" id="SignalP"/>
    </source>
</evidence>
<evidence type="ECO:0000313" key="7">
    <source>
        <dbReference type="EMBL" id="RMI46741.1"/>
    </source>
</evidence>
<keyword evidence="3" id="KW-0378">Hydrolase</keyword>
<organism evidence="7 8">
    <name type="scientific">Streptomyces triticirhizae</name>
    <dbReference type="NCBI Taxonomy" id="2483353"/>
    <lineage>
        <taxon>Bacteria</taxon>
        <taxon>Bacillati</taxon>
        <taxon>Actinomycetota</taxon>
        <taxon>Actinomycetes</taxon>
        <taxon>Kitasatosporales</taxon>
        <taxon>Streptomycetaceae</taxon>
        <taxon>Streptomyces</taxon>
    </lineage>
</organism>
<dbReference type="GO" id="GO:0006508">
    <property type="term" value="P:proteolysis"/>
    <property type="evidence" value="ECO:0007669"/>
    <property type="project" value="UniProtKB-KW"/>
</dbReference>
<dbReference type="InterPro" id="IPR038765">
    <property type="entry name" value="Papain-like_cys_pep_sf"/>
</dbReference>
<keyword evidence="4" id="KW-0788">Thiol protease</keyword>
<comment type="caution">
    <text evidence="7">The sequence shown here is derived from an EMBL/GenBank/DDBJ whole genome shotgun (WGS) entry which is preliminary data.</text>
</comment>
<keyword evidence="5" id="KW-0732">Signal</keyword>
<dbReference type="EMBL" id="RFFJ01000001">
    <property type="protein sequence ID" value="RMI46741.1"/>
    <property type="molecule type" value="Genomic_DNA"/>
</dbReference>
<dbReference type="Pfam" id="PF00877">
    <property type="entry name" value="NLPC_P60"/>
    <property type="match status" value="1"/>
</dbReference>
<gene>
    <name evidence="7" type="ORF">EBN88_00470</name>
</gene>
<evidence type="ECO:0000256" key="2">
    <source>
        <dbReference type="ARBA" id="ARBA00022670"/>
    </source>
</evidence>
<evidence type="ECO:0000259" key="6">
    <source>
        <dbReference type="PROSITE" id="PS51935"/>
    </source>
</evidence>
<keyword evidence="2" id="KW-0645">Protease</keyword>
<protein>
    <submittedName>
        <fullName evidence="7">NlpC/P60 family protein</fullName>
    </submittedName>
</protein>
<evidence type="ECO:0000256" key="3">
    <source>
        <dbReference type="ARBA" id="ARBA00022801"/>
    </source>
</evidence>
<feature type="chain" id="PRO_5018093346" evidence="5">
    <location>
        <begin position="23"/>
        <end position="354"/>
    </location>
</feature>
<feature type="signal peptide" evidence="5">
    <location>
        <begin position="1"/>
        <end position="22"/>
    </location>
</feature>
<reference evidence="7 8" key="1">
    <citation type="submission" date="2018-10" db="EMBL/GenBank/DDBJ databases">
        <title>Isolation, diversity and antifungal activity of actinobacteria from wheat.</title>
        <authorList>
            <person name="Han C."/>
        </authorList>
    </citation>
    <scope>NUCLEOTIDE SEQUENCE [LARGE SCALE GENOMIC DNA]</scope>
    <source>
        <strain evidence="7 8">NEAU-YY642</strain>
    </source>
</reference>
<dbReference type="Proteomes" id="UP000278673">
    <property type="component" value="Unassembled WGS sequence"/>
</dbReference>